<dbReference type="InterPro" id="IPR008969">
    <property type="entry name" value="CarboxyPept-like_regulatory"/>
</dbReference>
<dbReference type="Pfam" id="PF07715">
    <property type="entry name" value="Plug"/>
    <property type="match status" value="1"/>
</dbReference>
<evidence type="ECO:0000256" key="6">
    <source>
        <dbReference type="ARBA" id="ARBA00023237"/>
    </source>
</evidence>
<evidence type="ECO:0000256" key="4">
    <source>
        <dbReference type="ARBA" id="ARBA00022692"/>
    </source>
</evidence>
<dbReference type="Gene3D" id="2.170.130.10">
    <property type="entry name" value="TonB-dependent receptor, plug domain"/>
    <property type="match status" value="1"/>
</dbReference>
<name>A0AAW9S1V4_9BACT</name>
<comment type="subcellular location">
    <subcellularLocation>
        <location evidence="1 7">Cell outer membrane</location>
        <topology evidence="1 7">Multi-pass membrane protein</topology>
    </subcellularLocation>
</comment>
<dbReference type="RefSeq" id="WP_346819673.1">
    <property type="nucleotide sequence ID" value="NZ_JBDKWZ010000001.1"/>
</dbReference>
<evidence type="ECO:0000256" key="8">
    <source>
        <dbReference type="SAM" id="SignalP"/>
    </source>
</evidence>
<keyword evidence="5 7" id="KW-0472">Membrane</keyword>
<dbReference type="NCBIfam" id="TIGR04057">
    <property type="entry name" value="SusC_RagA_signa"/>
    <property type="match status" value="1"/>
</dbReference>
<feature type="chain" id="PRO_5043746056" evidence="8">
    <location>
        <begin position="23"/>
        <end position="1069"/>
    </location>
</feature>
<evidence type="ECO:0000256" key="7">
    <source>
        <dbReference type="PROSITE-ProRule" id="PRU01360"/>
    </source>
</evidence>
<keyword evidence="4 7" id="KW-0812">Transmembrane</keyword>
<dbReference type="Gene3D" id="2.60.40.1120">
    <property type="entry name" value="Carboxypeptidase-like, regulatory domain"/>
    <property type="match status" value="1"/>
</dbReference>
<comment type="similarity">
    <text evidence="7">Belongs to the TonB-dependent receptor family.</text>
</comment>
<evidence type="ECO:0000259" key="9">
    <source>
        <dbReference type="Pfam" id="PF07715"/>
    </source>
</evidence>
<proteinExistence type="inferred from homology"/>
<protein>
    <submittedName>
        <fullName evidence="10">SusC/RagA family TonB-linked outer membrane protein</fullName>
    </submittedName>
</protein>
<feature type="signal peptide" evidence="8">
    <location>
        <begin position="1"/>
        <end position="22"/>
    </location>
</feature>
<evidence type="ECO:0000256" key="3">
    <source>
        <dbReference type="ARBA" id="ARBA00022452"/>
    </source>
</evidence>
<keyword evidence="8" id="KW-0732">Signal</keyword>
<dbReference type="Pfam" id="PF13715">
    <property type="entry name" value="CarbopepD_reg_2"/>
    <property type="match status" value="1"/>
</dbReference>
<accession>A0AAW9S1V4</accession>
<dbReference type="Proteomes" id="UP001403385">
    <property type="component" value="Unassembled WGS sequence"/>
</dbReference>
<dbReference type="PROSITE" id="PS52016">
    <property type="entry name" value="TONB_DEPENDENT_REC_3"/>
    <property type="match status" value="1"/>
</dbReference>
<dbReference type="SUPFAM" id="SSF49464">
    <property type="entry name" value="Carboxypeptidase regulatory domain-like"/>
    <property type="match status" value="1"/>
</dbReference>
<evidence type="ECO:0000313" key="10">
    <source>
        <dbReference type="EMBL" id="MEN7546894.1"/>
    </source>
</evidence>
<gene>
    <name evidence="10" type="ORF">AAG747_03170</name>
</gene>
<keyword evidence="2 7" id="KW-0813">Transport</keyword>
<dbReference type="EMBL" id="JBDKWZ010000001">
    <property type="protein sequence ID" value="MEN7546894.1"/>
    <property type="molecule type" value="Genomic_DNA"/>
</dbReference>
<dbReference type="SUPFAM" id="SSF56935">
    <property type="entry name" value="Porins"/>
    <property type="match status" value="1"/>
</dbReference>
<keyword evidence="3 7" id="KW-1134">Transmembrane beta strand</keyword>
<dbReference type="InterPro" id="IPR039426">
    <property type="entry name" value="TonB-dep_rcpt-like"/>
</dbReference>
<reference evidence="10 11" key="1">
    <citation type="submission" date="2024-04" db="EMBL/GenBank/DDBJ databases">
        <title>Novel genus in family Flammeovirgaceae.</title>
        <authorList>
            <person name="Nguyen T.H."/>
            <person name="Vuong T.Q."/>
            <person name="Le H."/>
            <person name="Kim S.-G."/>
        </authorList>
    </citation>
    <scope>NUCLEOTIDE SEQUENCE [LARGE SCALE GENOMIC DNA]</scope>
    <source>
        <strain evidence="10 11">JCM 23209</strain>
    </source>
</reference>
<evidence type="ECO:0000256" key="1">
    <source>
        <dbReference type="ARBA" id="ARBA00004571"/>
    </source>
</evidence>
<feature type="domain" description="TonB-dependent receptor plug" evidence="9">
    <location>
        <begin position="118"/>
        <end position="243"/>
    </location>
</feature>
<dbReference type="InterPro" id="IPR037066">
    <property type="entry name" value="Plug_dom_sf"/>
</dbReference>
<dbReference type="GO" id="GO:0009279">
    <property type="term" value="C:cell outer membrane"/>
    <property type="evidence" value="ECO:0007669"/>
    <property type="project" value="UniProtKB-SubCell"/>
</dbReference>
<dbReference type="NCBIfam" id="TIGR04056">
    <property type="entry name" value="OMP_RagA_SusC"/>
    <property type="match status" value="1"/>
</dbReference>
<keyword evidence="11" id="KW-1185">Reference proteome</keyword>
<dbReference type="InterPro" id="IPR012910">
    <property type="entry name" value="Plug_dom"/>
</dbReference>
<organism evidence="10 11">
    <name type="scientific">Rapidithrix thailandica</name>
    <dbReference type="NCBI Taxonomy" id="413964"/>
    <lineage>
        <taxon>Bacteria</taxon>
        <taxon>Pseudomonadati</taxon>
        <taxon>Bacteroidota</taxon>
        <taxon>Cytophagia</taxon>
        <taxon>Cytophagales</taxon>
        <taxon>Flammeovirgaceae</taxon>
        <taxon>Rapidithrix</taxon>
    </lineage>
</organism>
<evidence type="ECO:0000256" key="2">
    <source>
        <dbReference type="ARBA" id="ARBA00022448"/>
    </source>
</evidence>
<evidence type="ECO:0000256" key="5">
    <source>
        <dbReference type="ARBA" id="ARBA00023136"/>
    </source>
</evidence>
<keyword evidence="6 7" id="KW-0998">Cell outer membrane</keyword>
<dbReference type="InterPro" id="IPR023996">
    <property type="entry name" value="TonB-dep_OMP_SusC/RagA"/>
</dbReference>
<evidence type="ECO:0000313" key="11">
    <source>
        <dbReference type="Proteomes" id="UP001403385"/>
    </source>
</evidence>
<dbReference type="AlphaFoldDB" id="A0AAW9S1V4"/>
<dbReference type="Gene3D" id="2.40.170.20">
    <property type="entry name" value="TonB-dependent receptor, beta-barrel domain"/>
    <property type="match status" value="1"/>
</dbReference>
<comment type="caution">
    <text evidence="10">The sequence shown here is derived from an EMBL/GenBank/DDBJ whole genome shotgun (WGS) entry which is preliminary data.</text>
</comment>
<dbReference type="InterPro" id="IPR036942">
    <property type="entry name" value="Beta-barrel_TonB_sf"/>
</dbReference>
<sequence>MNHGLRLYFLSILLLCFHLTQAQQTVVSGQVTSAEDGIPLPGVSVMLEGTSSGTISDPDGKYKITVPDDAQRLSFSFVGFITKTIEIKGQSVINVVLKSDTKQLKEVVITALGVSREKKSLGYAVKELDGEEVNTVKTTNVVSSLSGKVPGISVTSSSNLGGSSNIVIRGGSSITGNNQPLFVVDGVPISNSNINSNDQLRGGGGYDYGNFASDINPEDIESMSVLKGASATALYGSRGSNGVIIISTKKGSKRKGLGVSVSSSLTFSEINKATLPNYQNEYGGGDSPGFDEVEIDGKTYKVANYKEDVSWGPRFDGQEVLHWDAFDPTDKENYLKTRPWTATPNGIDAFFETGKLWVNNIALDGGNEHSSFRFSYTNTDEKGVLPNSSLKKNHFSFNGRLKLSPKLSTQVSVHYSNQEVMGRPGTGYDSGTALSLMASFGMWHHRQLDMGRLKNYQTSAGQQKPWNRKSYSDPTPNYWDNPYWTRYNNYPSDTREHLIGTWGLTYQLKDWLSLTGKASIDYNVMEVEQRLAKGSFSLSNYYRSFRMEKETNMDLMLNVEKDLGNQFSLSGLLAIGRRENHYDGIYESTVGGLELDNLYAISNSVSPNISKDEWDRGRRVNSVYGSISLGFRDMLFLDFTGRNDWSSTLPASKNHFFYPSISSSFVFSELPVFAGSSFLSFGKLRLNYAKVGNDAPISSILNTYYNTGNYGDKTRYTVNNTLNNAHLEPEETSSWEAGIEMSFWKDRLGVDISVYNKDSRKQILAASVSAASGYNYSYVNSGHLNNKGVEINLNAIPIRTKDFEWAITANWAKNESQVKKLAPGITAHVLNSNHVQVAAKEGLPYGALIGTNFVYKDGKPVVGSDGYYLQSEELEVLGNYNPDWRAGLYNKFSYKGLHLSALIDIRQGGEFFSLTHYWGMGTGVLEETAGLNDLGNPKRDPVTNDANSGGVIVPGVTENGDPNTKRVPVTAWDGATYYNNNPHANSVFDASYVKLREVSIGYTLPARLLEKLPFQNVTFAVTGRNLAILHRNFEHIDPEMTYGSGNVQGLDTGSLPTTRSYGFNLKFNF</sequence>
<dbReference type="InterPro" id="IPR023997">
    <property type="entry name" value="TonB-dep_OMP_SusC/RagA_CS"/>
</dbReference>